<dbReference type="SUPFAM" id="SSF48230">
    <property type="entry name" value="Chondroitin AC/alginate lyase"/>
    <property type="match status" value="1"/>
</dbReference>
<evidence type="ECO:0000259" key="6">
    <source>
        <dbReference type="Pfam" id="PF16889"/>
    </source>
</evidence>
<dbReference type="InterPro" id="IPR012480">
    <property type="entry name" value="Hepar_II_III_C"/>
</dbReference>
<dbReference type="Pfam" id="PF16889">
    <property type="entry name" value="Hepar_II_III_N"/>
    <property type="match status" value="1"/>
</dbReference>
<reference evidence="7" key="1">
    <citation type="submission" date="2019-08" db="EMBL/GenBank/DDBJ databases">
        <authorList>
            <person name="Kucharzyk K."/>
            <person name="Murdoch R.W."/>
            <person name="Higgins S."/>
            <person name="Loffler F."/>
        </authorList>
    </citation>
    <scope>NUCLEOTIDE SEQUENCE</scope>
</reference>
<keyword evidence="4" id="KW-0456">Lyase</keyword>
<dbReference type="PANTHER" id="PTHR39210">
    <property type="entry name" value="HEPARIN-SULFATE LYASE"/>
    <property type="match status" value="1"/>
</dbReference>
<accession>A0A644WL66</accession>
<evidence type="ECO:0000256" key="4">
    <source>
        <dbReference type="ARBA" id="ARBA00023239"/>
    </source>
</evidence>
<name>A0A644WL66_9ZZZZ</name>
<dbReference type="GO" id="GO:0016829">
    <property type="term" value="F:lyase activity"/>
    <property type="evidence" value="ECO:0007669"/>
    <property type="project" value="UniProtKB-KW"/>
</dbReference>
<dbReference type="InterPro" id="IPR008929">
    <property type="entry name" value="Chondroitin_lyas"/>
</dbReference>
<dbReference type="PANTHER" id="PTHR39210:SF1">
    <property type="entry name" value="HEPARIN-SULFATE LYASE"/>
    <property type="match status" value="1"/>
</dbReference>
<protein>
    <submittedName>
        <fullName evidence="7">Uncharacterized protein</fullName>
    </submittedName>
</protein>
<evidence type="ECO:0000256" key="2">
    <source>
        <dbReference type="ARBA" id="ARBA00022729"/>
    </source>
</evidence>
<sequence length="666" mass="75426">MTRDEYAKQTRICFLDDRDAVASYVKTYEASELEKILAIADDVVDQSFLFNLRWDMERTFEPVVFPDVIDWLHQPGDDSEWVFAFNRMRFWICLGQAYACTKNEKYAKAFASQLCDWVARVKRTDPGCAKAWRSIEAGLRMEYWTKAMQYFLDSPSITEEVIDVFLCSVAEHAQFLYSVWDSYHLMSNWGVLENHGLFLASLALPKNETSEKYTKEALRRLALEIQIQVYDDGVQWEQSPMYHNEVAHDYLDVVLMAKRLALPIDDNIVERTHLMCLASMAWQKPDGTEPCMGDSDRIDQRDIVTKGAYLFSDGRLKAAGYPHLDFDSVWDLGAKAIEEYDRLVAIREQQRLTVLSESGNAIVRQGDMYLRFHCGTLGAGHGHSDKLHFDLFANGEDILVDAGRFTYVPKAERYEFKDSTAHNTTTVDRKNFTVCKDSWECSKLSAPLGFRTVEKGPYCALQGSHQGYLDVGVLPKRTIITLCDDLILLSDAFLSVSEHSYQSYLHFNDSGKVKLTDDGTFFESPSSKVQVLVASGGGVTQFVKSTRLSRHYNQLVDNKTLVSEIETVGFGSLFTLVSVNKAGQFVPAKLSKVRVMSNFKKIRFGDDWIEAVKVQRGDKAFTVVVAHQEWATPTDTFNADGCTGFGSVVVFNTAEGEKEIGTRLFC</sequence>
<gene>
    <name evidence="7" type="ORF">SDC9_50903</name>
</gene>
<dbReference type="InterPro" id="IPR031680">
    <property type="entry name" value="Hepar_II_III_N"/>
</dbReference>
<dbReference type="Gene3D" id="1.50.10.100">
    <property type="entry name" value="Chondroitin AC/alginate lyase"/>
    <property type="match status" value="1"/>
</dbReference>
<dbReference type="AlphaFoldDB" id="A0A644WL66"/>
<feature type="domain" description="Heparin-sulfate lyase N-terminal" evidence="6">
    <location>
        <begin position="7"/>
        <end position="303"/>
    </location>
</feature>
<keyword evidence="3" id="KW-0574">Periplasm</keyword>
<organism evidence="7">
    <name type="scientific">bioreactor metagenome</name>
    <dbReference type="NCBI Taxonomy" id="1076179"/>
    <lineage>
        <taxon>unclassified sequences</taxon>
        <taxon>metagenomes</taxon>
        <taxon>ecological metagenomes</taxon>
    </lineage>
</organism>
<evidence type="ECO:0000256" key="3">
    <source>
        <dbReference type="ARBA" id="ARBA00022764"/>
    </source>
</evidence>
<dbReference type="GO" id="GO:0042597">
    <property type="term" value="C:periplasmic space"/>
    <property type="evidence" value="ECO:0007669"/>
    <property type="project" value="UniProtKB-SubCell"/>
</dbReference>
<evidence type="ECO:0000313" key="7">
    <source>
        <dbReference type="EMBL" id="MPM04625.1"/>
    </source>
</evidence>
<dbReference type="Gene3D" id="2.70.98.70">
    <property type="match status" value="1"/>
</dbReference>
<evidence type="ECO:0000256" key="1">
    <source>
        <dbReference type="ARBA" id="ARBA00004418"/>
    </source>
</evidence>
<dbReference type="Pfam" id="PF07940">
    <property type="entry name" value="Hepar_II_III_C"/>
    <property type="match status" value="1"/>
</dbReference>
<evidence type="ECO:0000259" key="5">
    <source>
        <dbReference type="Pfam" id="PF07940"/>
    </source>
</evidence>
<comment type="caution">
    <text evidence="7">The sequence shown here is derived from an EMBL/GenBank/DDBJ whole genome shotgun (WGS) entry which is preliminary data.</text>
</comment>
<proteinExistence type="predicted"/>
<dbReference type="EMBL" id="VSSQ01001055">
    <property type="protein sequence ID" value="MPM04625.1"/>
    <property type="molecule type" value="Genomic_DNA"/>
</dbReference>
<keyword evidence="2" id="KW-0732">Signal</keyword>
<feature type="domain" description="Heparinase II/III-like C-terminal" evidence="5">
    <location>
        <begin position="352"/>
        <end position="553"/>
    </location>
</feature>
<comment type="subcellular location">
    <subcellularLocation>
        <location evidence="1">Periplasm</location>
    </subcellularLocation>
</comment>